<organism evidence="1 2">
    <name type="scientific">Acorus calamus</name>
    <name type="common">Sweet flag</name>
    <dbReference type="NCBI Taxonomy" id="4465"/>
    <lineage>
        <taxon>Eukaryota</taxon>
        <taxon>Viridiplantae</taxon>
        <taxon>Streptophyta</taxon>
        <taxon>Embryophyta</taxon>
        <taxon>Tracheophyta</taxon>
        <taxon>Spermatophyta</taxon>
        <taxon>Magnoliopsida</taxon>
        <taxon>Liliopsida</taxon>
        <taxon>Acoraceae</taxon>
        <taxon>Acorus</taxon>
    </lineage>
</organism>
<comment type="caution">
    <text evidence="1">The sequence shown here is derived from an EMBL/GenBank/DDBJ whole genome shotgun (WGS) entry which is preliminary data.</text>
</comment>
<gene>
    <name evidence="1" type="ORF">QJS10_CPB21g01075</name>
</gene>
<evidence type="ECO:0000313" key="2">
    <source>
        <dbReference type="Proteomes" id="UP001180020"/>
    </source>
</evidence>
<reference evidence="1" key="2">
    <citation type="submission" date="2023-06" db="EMBL/GenBank/DDBJ databases">
        <authorList>
            <person name="Ma L."/>
            <person name="Liu K.-W."/>
            <person name="Li Z."/>
            <person name="Hsiao Y.-Y."/>
            <person name="Qi Y."/>
            <person name="Fu T."/>
            <person name="Tang G."/>
            <person name="Zhang D."/>
            <person name="Sun W.-H."/>
            <person name="Liu D.-K."/>
            <person name="Li Y."/>
            <person name="Chen G.-Z."/>
            <person name="Liu X.-D."/>
            <person name="Liao X.-Y."/>
            <person name="Jiang Y.-T."/>
            <person name="Yu X."/>
            <person name="Hao Y."/>
            <person name="Huang J."/>
            <person name="Zhao X.-W."/>
            <person name="Ke S."/>
            <person name="Chen Y.-Y."/>
            <person name="Wu W.-L."/>
            <person name="Hsu J.-L."/>
            <person name="Lin Y.-F."/>
            <person name="Huang M.-D."/>
            <person name="Li C.-Y."/>
            <person name="Huang L."/>
            <person name="Wang Z.-W."/>
            <person name="Zhao X."/>
            <person name="Zhong W.-Y."/>
            <person name="Peng D.-H."/>
            <person name="Ahmad S."/>
            <person name="Lan S."/>
            <person name="Zhang J.-S."/>
            <person name="Tsai W.-C."/>
            <person name="Van De Peer Y."/>
            <person name="Liu Z.-J."/>
        </authorList>
    </citation>
    <scope>NUCLEOTIDE SEQUENCE</scope>
    <source>
        <strain evidence="1">CP</strain>
        <tissue evidence="1">Leaves</tissue>
    </source>
</reference>
<keyword evidence="2" id="KW-1185">Reference proteome</keyword>
<proteinExistence type="predicted"/>
<protein>
    <submittedName>
        <fullName evidence="1">Uncharacterized protein</fullName>
    </submittedName>
</protein>
<dbReference type="Proteomes" id="UP001180020">
    <property type="component" value="Unassembled WGS sequence"/>
</dbReference>
<dbReference type="EMBL" id="JAUJYO010000021">
    <property type="protein sequence ID" value="KAK1284542.1"/>
    <property type="molecule type" value="Genomic_DNA"/>
</dbReference>
<reference evidence="1" key="1">
    <citation type="journal article" date="2023" name="Nat. Commun.">
        <title>Diploid and tetraploid genomes of Acorus and the evolution of monocots.</title>
        <authorList>
            <person name="Ma L."/>
            <person name="Liu K.W."/>
            <person name="Li Z."/>
            <person name="Hsiao Y.Y."/>
            <person name="Qi Y."/>
            <person name="Fu T."/>
            <person name="Tang G.D."/>
            <person name="Zhang D."/>
            <person name="Sun W.H."/>
            <person name="Liu D.K."/>
            <person name="Li Y."/>
            <person name="Chen G.Z."/>
            <person name="Liu X.D."/>
            <person name="Liao X.Y."/>
            <person name="Jiang Y.T."/>
            <person name="Yu X."/>
            <person name="Hao Y."/>
            <person name="Huang J."/>
            <person name="Zhao X.W."/>
            <person name="Ke S."/>
            <person name="Chen Y.Y."/>
            <person name="Wu W.L."/>
            <person name="Hsu J.L."/>
            <person name="Lin Y.F."/>
            <person name="Huang M.D."/>
            <person name="Li C.Y."/>
            <person name="Huang L."/>
            <person name="Wang Z.W."/>
            <person name="Zhao X."/>
            <person name="Zhong W.Y."/>
            <person name="Peng D.H."/>
            <person name="Ahmad S."/>
            <person name="Lan S."/>
            <person name="Zhang J.S."/>
            <person name="Tsai W.C."/>
            <person name="Van de Peer Y."/>
            <person name="Liu Z.J."/>
        </authorList>
    </citation>
    <scope>NUCLEOTIDE SEQUENCE</scope>
    <source>
        <strain evidence="1">CP</strain>
    </source>
</reference>
<accession>A0AAV9C8G2</accession>
<sequence>MDSGMTVKKLGHAETNVMVGVLRAYGLAHVGIQMTVTDGDGTLHIEDFRNPSHVHTSLTPRGETIIQPSQIWQDLAEAIKKDMHPDGFKRVK</sequence>
<evidence type="ECO:0000313" key="1">
    <source>
        <dbReference type="EMBL" id="KAK1284542.1"/>
    </source>
</evidence>
<dbReference type="AlphaFoldDB" id="A0AAV9C8G2"/>
<name>A0AAV9C8G2_ACOCL</name>